<evidence type="ECO:0000313" key="6">
    <source>
        <dbReference type="EMBL" id="EKX41532.1"/>
    </source>
</evidence>
<protein>
    <recommendedName>
        <fullName evidence="5">RRM domain-containing protein</fullName>
    </recommendedName>
</protein>
<dbReference type="PaxDb" id="55529-EKX41532"/>
<dbReference type="GO" id="GO:0003723">
    <property type="term" value="F:RNA binding"/>
    <property type="evidence" value="ECO:0007669"/>
    <property type="project" value="UniProtKB-UniRule"/>
</dbReference>
<organism evidence="6">
    <name type="scientific">Guillardia theta (strain CCMP2712)</name>
    <name type="common">Cryptophyte</name>
    <dbReference type="NCBI Taxonomy" id="905079"/>
    <lineage>
        <taxon>Eukaryota</taxon>
        <taxon>Cryptophyceae</taxon>
        <taxon>Pyrenomonadales</taxon>
        <taxon>Geminigeraceae</taxon>
        <taxon>Guillardia</taxon>
    </lineage>
</organism>
<feature type="domain" description="RRM" evidence="5">
    <location>
        <begin position="278"/>
        <end position="361"/>
    </location>
</feature>
<dbReference type="STRING" id="905079.L1IZL5"/>
<evidence type="ECO:0000256" key="4">
    <source>
        <dbReference type="PROSITE-ProRule" id="PRU00176"/>
    </source>
</evidence>
<dbReference type="InterPro" id="IPR000504">
    <property type="entry name" value="RRM_dom"/>
</dbReference>
<dbReference type="KEGG" id="gtt:GUITHDRAFT_112506"/>
<dbReference type="Proteomes" id="UP000011087">
    <property type="component" value="Unassembled WGS sequence"/>
</dbReference>
<dbReference type="GeneID" id="17298116"/>
<evidence type="ECO:0000259" key="5">
    <source>
        <dbReference type="PROSITE" id="PS50102"/>
    </source>
</evidence>
<dbReference type="InterPro" id="IPR012677">
    <property type="entry name" value="Nucleotide-bd_a/b_plait_sf"/>
</dbReference>
<dbReference type="GO" id="GO:0008380">
    <property type="term" value="P:RNA splicing"/>
    <property type="evidence" value="ECO:0007669"/>
    <property type="project" value="UniProtKB-KW"/>
</dbReference>
<keyword evidence="1" id="KW-0507">mRNA processing</keyword>
<feature type="domain" description="RRM" evidence="5">
    <location>
        <begin position="139"/>
        <end position="238"/>
    </location>
</feature>
<evidence type="ECO:0000256" key="2">
    <source>
        <dbReference type="ARBA" id="ARBA00022884"/>
    </source>
</evidence>
<evidence type="ECO:0000313" key="8">
    <source>
        <dbReference type="Proteomes" id="UP000011087"/>
    </source>
</evidence>
<dbReference type="OMA" id="IVMTSFY"/>
<dbReference type="CDD" id="cd12232">
    <property type="entry name" value="RRM3_U2AF65"/>
    <property type="match status" value="1"/>
</dbReference>
<dbReference type="eggNOG" id="KOG0120">
    <property type="taxonomic scope" value="Eukaryota"/>
</dbReference>
<evidence type="ECO:0000256" key="3">
    <source>
        <dbReference type="ARBA" id="ARBA00023187"/>
    </source>
</evidence>
<name>L1IZL5_GUITC</name>
<keyword evidence="2 4" id="KW-0694">RNA-binding</keyword>
<reference evidence="6 8" key="1">
    <citation type="journal article" date="2012" name="Nature">
        <title>Algal genomes reveal evolutionary mosaicism and the fate of nucleomorphs.</title>
        <authorList>
            <consortium name="DOE Joint Genome Institute"/>
            <person name="Curtis B.A."/>
            <person name="Tanifuji G."/>
            <person name="Burki F."/>
            <person name="Gruber A."/>
            <person name="Irimia M."/>
            <person name="Maruyama S."/>
            <person name="Arias M.C."/>
            <person name="Ball S.G."/>
            <person name="Gile G.H."/>
            <person name="Hirakawa Y."/>
            <person name="Hopkins J.F."/>
            <person name="Kuo A."/>
            <person name="Rensing S.A."/>
            <person name="Schmutz J."/>
            <person name="Symeonidi A."/>
            <person name="Elias M."/>
            <person name="Eveleigh R.J."/>
            <person name="Herman E.K."/>
            <person name="Klute M.J."/>
            <person name="Nakayama T."/>
            <person name="Obornik M."/>
            <person name="Reyes-Prieto A."/>
            <person name="Armbrust E.V."/>
            <person name="Aves S.J."/>
            <person name="Beiko R.G."/>
            <person name="Coutinho P."/>
            <person name="Dacks J.B."/>
            <person name="Durnford D.G."/>
            <person name="Fast N.M."/>
            <person name="Green B.R."/>
            <person name="Grisdale C.J."/>
            <person name="Hempel F."/>
            <person name="Henrissat B."/>
            <person name="Hoppner M.P."/>
            <person name="Ishida K."/>
            <person name="Kim E."/>
            <person name="Koreny L."/>
            <person name="Kroth P.G."/>
            <person name="Liu Y."/>
            <person name="Malik S.B."/>
            <person name="Maier U.G."/>
            <person name="McRose D."/>
            <person name="Mock T."/>
            <person name="Neilson J.A."/>
            <person name="Onodera N.T."/>
            <person name="Poole A.M."/>
            <person name="Pritham E.J."/>
            <person name="Richards T.A."/>
            <person name="Rocap G."/>
            <person name="Roy S.W."/>
            <person name="Sarai C."/>
            <person name="Schaack S."/>
            <person name="Shirato S."/>
            <person name="Slamovits C.H."/>
            <person name="Spencer D.F."/>
            <person name="Suzuki S."/>
            <person name="Worden A.Z."/>
            <person name="Zauner S."/>
            <person name="Barry K."/>
            <person name="Bell C."/>
            <person name="Bharti A.K."/>
            <person name="Crow J.A."/>
            <person name="Grimwood J."/>
            <person name="Kramer R."/>
            <person name="Lindquist E."/>
            <person name="Lucas S."/>
            <person name="Salamov A."/>
            <person name="McFadden G.I."/>
            <person name="Lane C.E."/>
            <person name="Keeling P.J."/>
            <person name="Gray M.W."/>
            <person name="Grigoriev I.V."/>
            <person name="Archibald J.M."/>
        </authorList>
    </citation>
    <scope>NUCLEOTIDE SEQUENCE</scope>
    <source>
        <strain evidence="6 8">CCMP2712</strain>
    </source>
</reference>
<keyword evidence="8" id="KW-1185">Reference proteome</keyword>
<dbReference type="OrthoDB" id="5411533at2759"/>
<dbReference type="EnsemblProtists" id="EKX41532">
    <property type="protein sequence ID" value="EKX41532"/>
    <property type="gene ID" value="GUITHDRAFT_112506"/>
</dbReference>
<feature type="domain" description="RRM" evidence="5">
    <location>
        <begin position="406"/>
        <end position="498"/>
    </location>
</feature>
<dbReference type="PANTHER" id="PTHR23139">
    <property type="entry name" value="RNA-BINDING PROTEIN"/>
    <property type="match status" value="1"/>
</dbReference>
<dbReference type="SUPFAM" id="SSF54928">
    <property type="entry name" value="RNA-binding domain, RBD"/>
    <property type="match status" value="4"/>
</dbReference>
<evidence type="ECO:0000256" key="1">
    <source>
        <dbReference type="ARBA" id="ARBA00022664"/>
    </source>
</evidence>
<sequence length="514" mass="55474">MKILSISAMLERNFMWTWPTGDALVEFGSEDDASRAMSYDRQMIGDRYVELRRSSRPSLEDDRGDGIIGVVTATGGVTVVTVTVVTVNVNVGGVGVEVGAKRGNVHLDQRGGKRKQEFGPDGTALIAQSANPQLTLKARRVYVGNLPQLDPPISEPALKEFFDQAMHQVQDQGAYFKAEFAQAGLTQSPGCCVCDVWISSEKHFAFIEVRTVQEATSAMTLDGITFYGTPLRVNRPHDYVPPAPDAMIMTMAQAGLMGSGGGIAANLSALMQQTKKARRIHVGNLLVGSMTSASLKQFISQSMQQLSLVVKPGDPCIDSFLSGDGNFGFVEMRTVAEANNAMALSGIECNGRPIRVGRPADYVPLNAELIAQCQGTGILGTPGDAGVTEAVGAGMLNGPDESKATEVVVIRNMMSDDDLANDDECKDIAEDTISKCEEEYGKVVRFVIVRPGREGAPADLIGNVLVQFETKESAIKAANDLNHVKFDERVVETDYMDPARVEEVQKLYPEQSLQ</sequence>
<dbReference type="SMART" id="SM00360">
    <property type="entry name" value="RRM"/>
    <property type="match status" value="3"/>
</dbReference>
<evidence type="ECO:0000313" key="7">
    <source>
        <dbReference type="EnsemblProtists" id="EKX41532"/>
    </source>
</evidence>
<gene>
    <name evidence="6" type="ORF">GUITHDRAFT_112506</name>
</gene>
<keyword evidence="3" id="KW-0508">mRNA splicing</keyword>
<dbReference type="EMBL" id="JH993023">
    <property type="protein sequence ID" value="EKX41532.1"/>
    <property type="molecule type" value="Genomic_DNA"/>
</dbReference>
<accession>L1IZL5</accession>
<reference evidence="8" key="2">
    <citation type="submission" date="2012-11" db="EMBL/GenBank/DDBJ databases">
        <authorList>
            <person name="Kuo A."/>
            <person name="Curtis B.A."/>
            <person name="Tanifuji G."/>
            <person name="Burki F."/>
            <person name="Gruber A."/>
            <person name="Irimia M."/>
            <person name="Maruyama S."/>
            <person name="Arias M.C."/>
            <person name="Ball S.G."/>
            <person name="Gile G.H."/>
            <person name="Hirakawa Y."/>
            <person name="Hopkins J.F."/>
            <person name="Rensing S.A."/>
            <person name="Schmutz J."/>
            <person name="Symeonidi A."/>
            <person name="Elias M."/>
            <person name="Eveleigh R.J."/>
            <person name="Herman E.K."/>
            <person name="Klute M.J."/>
            <person name="Nakayama T."/>
            <person name="Obornik M."/>
            <person name="Reyes-Prieto A."/>
            <person name="Armbrust E.V."/>
            <person name="Aves S.J."/>
            <person name="Beiko R.G."/>
            <person name="Coutinho P."/>
            <person name="Dacks J.B."/>
            <person name="Durnford D.G."/>
            <person name="Fast N.M."/>
            <person name="Green B.R."/>
            <person name="Grisdale C."/>
            <person name="Hempe F."/>
            <person name="Henrissat B."/>
            <person name="Hoppner M.P."/>
            <person name="Ishida K.-I."/>
            <person name="Kim E."/>
            <person name="Koreny L."/>
            <person name="Kroth P.G."/>
            <person name="Liu Y."/>
            <person name="Malik S.-B."/>
            <person name="Maier U.G."/>
            <person name="McRose D."/>
            <person name="Mock T."/>
            <person name="Neilson J.A."/>
            <person name="Onodera N.T."/>
            <person name="Poole A.M."/>
            <person name="Pritham E.J."/>
            <person name="Richards T.A."/>
            <person name="Rocap G."/>
            <person name="Roy S.W."/>
            <person name="Sarai C."/>
            <person name="Schaack S."/>
            <person name="Shirato S."/>
            <person name="Slamovits C.H."/>
            <person name="Spencer D.F."/>
            <person name="Suzuki S."/>
            <person name="Worden A.Z."/>
            <person name="Zauner S."/>
            <person name="Barry K."/>
            <person name="Bell C."/>
            <person name="Bharti A.K."/>
            <person name="Crow J.A."/>
            <person name="Grimwood J."/>
            <person name="Kramer R."/>
            <person name="Lindquist E."/>
            <person name="Lucas S."/>
            <person name="Salamov A."/>
            <person name="McFadden G.I."/>
            <person name="Lane C.E."/>
            <person name="Keeling P.J."/>
            <person name="Gray M.W."/>
            <person name="Grigoriev I.V."/>
            <person name="Archibald J.M."/>
        </authorList>
    </citation>
    <scope>NUCLEOTIDE SEQUENCE</scope>
    <source>
        <strain evidence="8">CCMP2712</strain>
    </source>
</reference>
<dbReference type="PROSITE" id="PS50102">
    <property type="entry name" value="RRM"/>
    <property type="match status" value="3"/>
</dbReference>
<dbReference type="Gene3D" id="3.30.70.330">
    <property type="match status" value="4"/>
</dbReference>
<proteinExistence type="predicted"/>
<dbReference type="RefSeq" id="XP_005828512.1">
    <property type="nucleotide sequence ID" value="XM_005828455.1"/>
</dbReference>
<dbReference type="CDD" id="cd12254">
    <property type="entry name" value="RRM_hnRNPH_ESRPs_RBM12_like"/>
    <property type="match status" value="1"/>
</dbReference>
<dbReference type="GO" id="GO:0006397">
    <property type="term" value="P:mRNA processing"/>
    <property type="evidence" value="ECO:0007669"/>
    <property type="project" value="UniProtKB-KW"/>
</dbReference>
<dbReference type="InterPro" id="IPR035979">
    <property type="entry name" value="RBD_domain_sf"/>
</dbReference>
<dbReference type="HOGENOM" id="CLU_530475_0_0_1"/>
<dbReference type="CDD" id="cd12230">
    <property type="entry name" value="RRM1_U2AF65"/>
    <property type="match status" value="1"/>
</dbReference>
<reference evidence="7" key="3">
    <citation type="submission" date="2015-06" db="UniProtKB">
        <authorList>
            <consortium name="EnsemblProtists"/>
        </authorList>
    </citation>
    <scope>IDENTIFICATION</scope>
</reference>
<dbReference type="AlphaFoldDB" id="L1IZL5"/>